<evidence type="ECO:0000313" key="10">
    <source>
        <dbReference type="RefSeq" id="XP_028137501.1"/>
    </source>
</evidence>
<feature type="transmembrane region" description="Helical" evidence="8">
    <location>
        <begin position="89"/>
        <end position="107"/>
    </location>
</feature>
<dbReference type="InterPro" id="IPR050549">
    <property type="entry name" value="MFS_Trehalose_Transporter"/>
</dbReference>
<keyword evidence="2" id="KW-0813">Transport</keyword>
<dbReference type="PANTHER" id="PTHR48021:SF47">
    <property type="entry name" value="GH17672P"/>
    <property type="match status" value="1"/>
</dbReference>
<reference evidence="10" key="1">
    <citation type="submission" date="2025-08" db="UniProtKB">
        <authorList>
            <consortium name="RefSeq"/>
        </authorList>
    </citation>
    <scope>IDENTIFICATION</scope>
    <source>
        <tissue evidence="10">Whole insect</tissue>
    </source>
</reference>
<dbReference type="RefSeq" id="XP_028137501.1">
    <property type="nucleotide sequence ID" value="XM_028281700.1"/>
</dbReference>
<proteinExistence type="predicted"/>
<feature type="transmembrane region" description="Helical" evidence="8">
    <location>
        <begin position="424"/>
        <end position="445"/>
    </location>
</feature>
<dbReference type="InterPro" id="IPR005829">
    <property type="entry name" value="Sugar_transporter_CS"/>
</dbReference>
<dbReference type="InterPro" id="IPR020846">
    <property type="entry name" value="MFS_dom"/>
</dbReference>
<feature type="domain" description="Major facilitator superfamily (MFS) profile" evidence="9">
    <location>
        <begin position="41"/>
        <end position="478"/>
    </location>
</feature>
<dbReference type="InParanoid" id="A0A6P7FMZ2"/>
<dbReference type="InterPro" id="IPR005828">
    <property type="entry name" value="MFS_sugar_transport-like"/>
</dbReference>
<evidence type="ECO:0000256" key="5">
    <source>
        <dbReference type="ARBA" id="ARBA00022692"/>
    </source>
</evidence>
<evidence type="ECO:0000256" key="2">
    <source>
        <dbReference type="ARBA" id="ARBA00022448"/>
    </source>
</evidence>
<protein>
    <submittedName>
        <fullName evidence="10">Facilitated trehalose transporter Tret1-like isoform X1</fullName>
    </submittedName>
</protein>
<dbReference type="InterPro" id="IPR036259">
    <property type="entry name" value="MFS_trans_sf"/>
</dbReference>
<feature type="transmembrane region" description="Helical" evidence="8">
    <location>
        <begin position="41"/>
        <end position="62"/>
    </location>
</feature>
<keyword evidence="4" id="KW-0762">Sugar transport</keyword>
<sequence>MNETLANNPNVADYELLQVKYVPVRQEQLKNIKDQKKDTRFLYFTMITSVLTWLSGGSSMVWPSPAIVKLKLNNRAENPLGRPITTLEISLLLGTQSAVSLLGSALLPKLSDILGRKRCIHLMGSAMFLSMLALAFSNNIYQFIIFFTLTLTFFAGIMGVLPMYLTEICEDHNRAKFGCLMAVCLPLGQLYTFLIGPLLSIQWYTLLLAVPLLPFVVLFPLVPESPLFLLKHEKEKECMFAIRKLRSNKTDEELNNDFLSISLGLETNVQHGNKFIKLFNTKEGRYGLLLAIIPMFTQFLSGMPVILPLLAPIFNESGSNMSGNAIAICVGVTKLTCYLLTLLVVEKVGRKPLLLLSSMGTGFSIFILGTFFYLKHIDYYLINQIHWIPLVSILSFIIFYSLGLGSISLAMISVMFTVELRSTAMSFIITTTYSLVAFYMALYPLVSEAIGIHWCMWLFATTTFIGCFLMYMFLPETKGKSIEEIQDILKHM</sequence>
<keyword evidence="7 8" id="KW-0472">Membrane</keyword>
<dbReference type="SUPFAM" id="SSF103473">
    <property type="entry name" value="MFS general substrate transporter"/>
    <property type="match status" value="1"/>
</dbReference>
<feature type="transmembrane region" description="Helical" evidence="8">
    <location>
        <begin position="286"/>
        <end position="313"/>
    </location>
</feature>
<dbReference type="Gene3D" id="1.20.1250.20">
    <property type="entry name" value="MFS general substrate transporter like domains"/>
    <property type="match status" value="1"/>
</dbReference>
<evidence type="ECO:0000256" key="1">
    <source>
        <dbReference type="ARBA" id="ARBA00004651"/>
    </source>
</evidence>
<dbReference type="GO" id="GO:0005886">
    <property type="term" value="C:plasma membrane"/>
    <property type="evidence" value="ECO:0007669"/>
    <property type="project" value="UniProtKB-SubCell"/>
</dbReference>
<keyword evidence="5 8" id="KW-0812">Transmembrane</keyword>
<feature type="transmembrane region" description="Helical" evidence="8">
    <location>
        <begin position="325"/>
        <end position="345"/>
    </location>
</feature>
<accession>A0A6P7FMZ2</accession>
<comment type="subcellular location">
    <subcellularLocation>
        <location evidence="1">Cell membrane</location>
        <topology evidence="1">Multi-pass membrane protein</topology>
    </subcellularLocation>
</comment>
<feature type="transmembrane region" description="Helical" evidence="8">
    <location>
        <begin position="201"/>
        <end position="222"/>
    </location>
</feature>
<evidence type="ECO:0000256" key="3">
    <source>
        <dbReference type="ARBA" id="ARBA00022475"/>
    </source>
</evidence>
<dbReference type="Pfam" id="PF00083">
    <property type="entry name" value="Sugar_tr"/>
    <property type="match status" value="1"/>
</dbReference>
<feature type="transmembrane region" description="Helical" evidence="8">
    <location>
        <begin position="177"/>
        <end position="195"/>
    </location>
</feature>
<evidence type="ECO:0000256" key="6">
    <source>
        <dbReference type="ARBA" id="ARBA00022989"/>
    </source>
</evidence>
<dbReference type="FunFam" id="1.20.1250.20:FF:000218">
    <property type="entry name" value="facilitated trehalose transporter Tret1"/>
    <property type="match status" value="1"/>
</dbReference>
<name>A0A6P7FMZ2_DIAVI</name>
<evidence type="ECO:0000256" key="8">
    <source>
        <dbReference type="SAM" id="Phobius"/>
    </source>
</evidence>
<dbReference type="AlphaFoldDB" id="A0A6P7FMZ2"/>
<feature type="transmembrane region" description="Helical" evidence="8">
    <location>
        <begin position="386"/>
        <end position="412"/>
    </location>
</feature>
<dbReference type="PROSITE" id="PS00216">
    <property type="entry name" value="SUGAR_TRANSPORT_1"/>
    <property type="match status" value="1"/>
</dbReference>
<evidence type="ECO:0000256" key="7">
    <source>
        <dbReference type="ARBA" id="ARBA00023136"/>
    </source>
</evidence>
<organism evidence="10">
    <name type="scientific">Diabrotica virgifera virgifera</name>
    <name type="common">western corn rootworm</name>
    <dbReference type="NCBI Taxonomy" id="50390"/>
    <lineage>
        <taxon>Eukaryota</taxon>
        <taxon>Metazoa</taxon>
        <taxon>Ecdysozoa</taxon>
        <taxon>Arthropoda</taxon>
        <taxon>Hexapoda</taxon>
        <taxon>Insecta</taxon>
        <taxon>Pterygota</taxon>
        <taxon>Neoptera</taxon>
        <taxon>Endopterygota</taxon>
        <taxon>Coleoptera</taxon>
        <taxon>Polyphaga</taxon>
        <taxon>Cucujiformia</taxon>
        <taxon>Chrysomeloidea</taxon>
        <taxon>Chrysomelidae</taxon>
        <taxon>Galerucinae</taxon>
        <taxon>Diabroticina</taxon>
        <taxon>Diabroticites</taxon>
        <taxon>Diabrotica</taxon>
    </lineage>
</organism>
<feature type="transmembrane region" description="Helical" evidence="8">
    <location>
        <begin position="143"/>
        <end position="165"/>
    </location>
</feature>
<dbReference type="PANTHER" id="PTHR48021">
    <property type="match status" value="1"/>
</dbReference>
<feature type="transmembrane region" description="Helical" evidence="8">
    <location>
        <begin position="119"/>
        <end position="137"/>
    </location>
</feature>
<evidence type="ECO:0000259" key="9">
    <source>
        <dbReference type="PROSITE" id="PS50850"/>
    </source>
</evidence>
<keyword evidence="6 8" id="KW-1133">Transmembrane helix</keyword>
<feature type="transmembrane region" description="Helical" evidence="8">
    <location>
        <begin position="352"/>
        <end position="374"/>
    </location>
</feature>
<evidence type="ECO:0000256" key="4">
    <source>
        <dbReference type="ARBA" id="ARBA00022597"/>
    </source>
</evidence>
<dbReference type="GO" id="GO:0022857">
    <property type="term" value="F:transmembrane transporter activity"/>
    <property type="evidence" value="ECO:0007669"/>
    <property type="project" value="InterPro"/>
</dbReference>
<feature type="transmembrane region" description="Helical" evidence="8">
    <location>
        <begin position="451"/>
        <end position="474"/>
    </location>
</feature>
<keyword evidence="3" id="KW-1003">Cell membrane</keyword>
<dbReference type="PROSITE" id="PS50850">
    <property type="entry name" value="MFS"/>
    <property type="match status" value="1"/>
</dbReference>
<gene>
    <name evidence="10" type="primary">LOC114332008</name>
</gene>